<proteinExistence type="predicted"/>
<gene>
    <name evidence="1" type="ORF">FF36_00376</name>
</gene>
<dbReference type="Proteomes" id="UP000032545">
    <property type="component" value="Unassembled WGS sequence"/>
</dbReference>
<dbReference type="PATRIC" id="fig|1502723.3.peg.419"/>
<protein>
    <submittedName>
        <fullName evidence="1">Uncharacterized protein</fullName>
    </submittedName>
</protein>
<sequence length="42" mass="4333">MLAVACTVAVGLLTVGLADAGALLLQTWGVLLAVVVDRARRR</sequence>
<name>A0A0D8BLZ7_9ACTN</name>
<evidence type="ECO:0000313" key="1">
    <source>
        <dbReference type="EMBL" id="KJE25243.1"/>
    </source>
</evidence>
<evidence type="ECO:0000313" key="2">
    <source>
        <dbReference type="Proteomes" id="UP000032545"/>
    </source>
</evidence>
<accession>A0A0D8BLZ7</accession>
<dbReference type="EMBL" id="JYFN01000002">
    <property type="protein sequence ID" value="KJE25243.1"/>
    <property type="molecule type" value="Genomic_DNA"/>
</dbReference>
<comment type="caution">
    <text evidence="1">The sequence shown here is derived from an EMBL/GenBank/DDBJ whole genome shotgun (WGS) entry which is preliminary data.</text>
</comment>
<organism evidence="1 2">
    <name type="scientific">Frankia torreyi</name>
    <dbReference type="NCBI Taxonomy" id="1856"/>
    <lineage>
        <taxon>Bacteria</taxon>
        <taxon>Bacillati</taxon>
        <taxon>Actinomycetota</taxon>
        <taxon>Actinomycetes</taxon>
        <taxon>Frankiales</taxon>
        <taxon>Frankiaceae</taxon>
        <taxon>Frankia</taxon>
    </lineage>
</organism>
<reference evidence="1 2" key="2">
    <citation type="journal article" date="2016" name="Genome Announc.">
        <title>Permanent Draft Genome Sequences for Two Variants of Frankia sp. Strain CpI1, the First Frankia Strain Isolated from Root Nodules of Comptonia peregrina.</title>
        <authorList>
            <person name="Oshone R."/>
            <person name="Hurst S.G.IV."/>
            <person name="Abebe-Akele F."/>
            <person name="Simpson S."/>
            <person name="Morris K."/>
            <person name="Thomas W.K."/>
            <person name="Tisa L.S."/>
        </authorList>
    </citation>
    <scope>NUCLEOTIDE SEQUENCE [LARGE SCALE GENOMIC DNA]</scope>
    <source>
        <strain evidence="2">CpI1-S</strain>
    </source>
</reference>
<dbReference type="AlphaFoldDB" id="A0A0D8BLZ7"/>
<keyword evidence="2" id="KW-1185">Reference proteome</keyword>
<reference evidence="2" key="1">
    <citation type="submission" date="2015-02" db="EMBL/GenBank/DDBJ databases">
        <title>Draft Genome of Frankia sp. CpI1-S.</title>
        <authorList>
            <person name="Oshone R.T."/>
            <person name="Ngom M."/>
            <person name="Ghodhbane-Gtari F."/>
            <person name="Gtari M."/>
            <person name="Morris K."/>
            <person name="Thomas K."/>
            <person name="Sen A."/>
            <person name="Tisa L.S."/>
        </authorList>
    </citation>
    <scope>NUCLEOTIDE SEQUENCE [LARGE SCALE GENOMIC DNA]</scope>
    <source>
        <strain evidence="2">CpI1-S</strain>
    </source>
</reference>